<evidence type="ECO:0000256" key="1">
    <source>
        <dbReference type="ARBA" id="ARBA00014898"/>
    </source>
</evidence>
<dbReference type="NCBIfam" id="TIGR03596">
    <property type="entry name" value="GTPase_YlqF"/>
    <property type="match status" value="1"/>
</dbReference>
<evidence type="ECO:0000256" key="5">
    <source>
        <dbReference type="PIRSR" id="PIRSR006230-1"/>
    </source>
</evidence>
<feature type="binding site" evidence="5">
    <location>
        <position position="177"/>
    </location>
    <ligand>
        <name>GTP</name>
        <dbReference type="ChEBI" id="CHEBI:37565"/>
    </ligand>
</feature>
<dbReference type="Proteomes" id="UP000681343">
    <property type="component" value="Chromosome"/>
</dbReference>
<dbReference type="RefSeq" id="WP_212819104.1">
    <property type="nucleotide sequence ID" value="NZ_AP023415.1"/>
</dbReference>
<evidence type="ECO:0000259" key="6">
    <source>
        <dbReference type="PROSITE" id="PS51721"/>
    </source>
</evidence>
<dbReference type="EMBL" id="AP023415">
    <property type="protein sequence ID" value="BCK78374.1"/>
    <property type="molecule type" value="Genomic_DNA"/>
</dbReference>
<keyword evidence="2 4" id="KW-0547">Nucleotide-binding</keyword>
<comment type="similarity">
    <text evidence="4">Belongs to the TRAFAC class YlqF/YawG GTPase family. MTG1 subfamily.</text>
</comment>
<evidence type="ECO:0000256" key="3">
    <source>
        <dbReference type="ARBA" id="ARBA00023134"/>
    </source>
</evidence>
<dbReference type="GO" id="GO:0005737">
    <property type="term" value="C:cytoplasm"/>
    <property type="evidence" value="ECO:0007669"/>
    <property type="project" value="UniProtKB-SubCell"/>
</dbReference>
<proteinExistence type="inferred from homology"/>
<organism evidence="7 8">
    <name type="scientific">Vescimonas fastidiosa</name>
    <dbReference type="NCBI Taxonomy" id="2714353"/>
    <lineage>
        <taxon>Bacteria</taxon>
        <taxon>Bacillati</taxon>
        <taxon>Bacillota</taxon>
        <taxon>Clostridia</taxon>
        <taxon>Eubacteriales</taxon>
        <taxon>Oscillospiraceae</taxon>
        <taxon>Vescimonas</taxon>
    </lineage>
</organism>
<reference evidence="7" key="1">
    <citation type="submission" date="2020-09" db="EMBL/GenBank/DDBJ databases">
        <title>New species isolated from human feces.</title>
        <authorList>
            <person name="Kitahara M."/>
            <person name="Shigeno Y."/>
            <person name="Shime M."/>
            <person name="Matsumoto Y."/>
            <person name="Nakamura S."/>
            <person name="Motooka D."/>
            <person name="Fukuoka S."/>
            <person name="Nishikawa H."/>
            <person name="Benno Y."/>
        </authorList>
    </citation>
    <scope>NUCLEOTIDE SEQUENCE</scope>
    <source>
        <strain evidence="7">MM35</strain>
    </source>
</reference>
<dbReference type="SUPFAM" id="SSF52540">
    <property type="entry name" value="P-loop containing nucleoside triphosphate hydrolases"/>
    <property type="match status" value="1"/>
</dbReference>
<dbReference type="PANTHER" id="PTHR45782:SF4">
    <property type="entry name" value="MITOCHONDRIAL RIBOSOME-ASSOCIATED GTPASE 1"/>
    <property type="match status" value="1"/>
</dbReference>
<dbReference type="CDD" id="cd01856">
    <property type="entry name" value="YlqF"/>
    <property type="match status" value="1"/>
</dbReference>
<keyword evidence="8" id="KW-1185">Reference proteome</keyword>
<dbReference type="PANTHER" id="PTHR45782">
    <property type="entry name" value="MITOCHONDRIAL RIBOSOME-ASSOCIATED GTPASE 1"/>
    <property type="match status" value="1"/>
</dbReference>
<comment type="function">
    <text evidence="4">Required for a late step of 50S ribosomal subunit assembly. Has GTPase activity.</text>
</comment>
<dbReference type="InterPro" id="IPR027417">
    <property type="entry name" value="P-loop_NTPase"/>
</dbReference>
<evidence type="ECO:0000313" key="7">
    <source>
        <dbReference type="EMBL" id="BCK78374.1"/>
    </source>
</evidence>
<dbReference type="KEGG" id="vfa:MM35RIKEN_05660"/>
<feature type="binding site" evidence="5">
    <location>
        <begin position="61"/>
        <end position="64"/>
    </location>
    <ligand>
        <name>GTP</name>
        <dbReference type="ChEBI" id="CHEBI:37565"/>
    </ligand>
</feature>
<dbReference type="AlphaFoldDB" id="A0A810PR40"/>
<gene>
    <name evidence="7" type="primary">rbgA</name>
    <name evidence="7" type="ORF">MM35RIKEN_05660</name>
</gene>
<evidence type="ECO:0000256" key="2">
    <source>
        <dbReference type="ARBA" id="ARBA00022741"/>
    </source>
</evidence>
<dbReference type="InterPro" id="IPR006073">
    <property type="entry name" value="GTP-bd"/>
</dbReference>
<feature type="binding site" evidence="5">
    <location>
        <begin position="133"/>
        <end position="138"/>
    </location>
    <ligand>
        <name>GTP</name>
        <dbReference type="ChEBI" id="CHEBI:37565"/>
    </ligand>
</feature>
<dbReference type="InterPro" id="IPR019991">
    <property type="entry name" value="GTP-bd_ribosome_bgen"/>
</dbReference>
<dbReference type="GO" id="GO:0003924">
    <property type="term" value="F:GTPase activity"/>
    <property type="evidence" value="ECO:0007669"/>
    <property type="project" value="TreeGrafter"/>
</dbReference>
<comment type="subcellular location">
    <subcellularLocation>
        <location evidence="4">Cytoplasm</location>
    </subcellularLocation>
</comment>
<protein>
    <recommendedName>
        <fullName evidence="1 4">Ribosome biogenesis GTPase A</fullName>
    </recommendedName>
</protein>
<name>A0A810PR40_9FIRM</name>
<dbReference type="PROSITE" id="PS51721">
    <property type="entry name" value="G_CP"/>
    <property type="match status" value="1"/>
</dbReference>
<dbReference type="Gene3D" id="1.10.1580.10">
    <property type="match status" value="1"/>
</dbReference>
<dbReference type="InterPro" id="IPR030378">
    <property type="entry name" value="G_CP_dom"/>
</dbReference>
<sequence>MQIEGLSWYPGHMTKTKRMIVAEMGHMDAVCEILDARIPISSRNPDVDEMTAGKPRLVVLNRVDQADPKETARWAAYFRGKGYAVLESNAKNGVGTAQFAAAVRELLKDKLQSYADKGQVGRVVRVMVLGIPNVGKSTFINKVAKRKTAKAEDRPGVTRSKQWVPVDSTLELLDTPGMLWPKFEDVNVGMHLAYTGAIKDDVMDIEELGSYLMEYLGKHYAAVIRERYKVEPQEDEMGYDLLTRAGRKRGFLMRGAEVDTERMSRVLLDEFRGGKLGRFTLETVEDVK</sequence>
<dbReference type="Pfam" id="PF01926">
    <property type="entry name" value="MMR_HSR1"/>
    <property type="match status" value="1"/>
</dbReference>
<evidence type="ECO:0000313" key="8">
    <source>
        <dbReference type="Proteomes" id="UP000681343"/>
    </source>
</evidence>
<evidence type="ECO:0000256" key="4">
    <source>
        <dbReference type="PIRNR" id="PIRNR006230"/>
    </source>
</evidence>
<feature type="domain" description="CP-type G" evidence="6">
    <location>
        <begin position="14"/>
        <end position="181"/>
    </location>
</feature>
<keyword evidence="3 4" id="KW-0342">GTP-binding</keyword>
<keyword evidence="4" id="KW-0963">Cytoplasm</keyword>
<dbReference type="InterPro" id="IPR023179">
    <property type="entry name" value="GTP-bd_ortho_bundle_sf"/>
</dbReference>
<dbReference type="Gene3D" id="3.40.50.300">
    <property type="entry name" value="P-loop containing nucleotide triphosphate hydrolases"/>
    <property type="match status" value="1"/>
</dbReference>
<accession>A0A810PR40</accession>
<dbReference type="GO" id="GO:0006412">
    <property type="term" value="P:translation"/>
    <property type="evidence" value="ECO:0007669"/>
    <property type="project" value="TreeGrafter"/>
</dbReference>
<dbReference type="PIRSF" id="PIRSF006230">
    <property type="entry name" value="MG442"/>
    <property type="match status" value="1"/>
</dbReference>
<dbReference type="InterPro" id="IPR016478">
    <property type="entry name" value="GTPase_MTG1"/>
</dbReference>
<dbReference type="GO" id="GO:0005525">
    <property type="term" value="F:GTP binding"/>
    <property type="evidence" value="ECO:0007669"/>
    <property type="project" value="UniProtKB-KW"/>
</dbReference>
<dbReference type="FunFam" id="3.40.50.300:FF:000590">
    <property type="entry name" value="Ribosome biogenesis GTPase A"/>
    <property type="match status" value="1"/>
</dbReference>